<accession>A0AAP3AKG8</accession>
<dbReference type="AlphaFoldDB" id="A0AAP3AKG8"/>
<name>A0AAP3AKG8_RIEAN</name>
<proteinExistence type="predicted"/>
<evidence type="ECO:0000313" key="1">
    <source>
        <dbReference type="EMBL" id="MCW0523560.1"/>
    </source>
</evidence>
<reference evidence="1" key="1">
    <citation type="submission" date="2022-10" db="EMBL/GenBank/DDBJ databases">
        <title>Sifting through the core-genome to identify putative cross-protective antigens against Riemerella anatipestifer.</title>
        <authorList>
            <person name="Zheng X."/>
            <person name="Zhang W."/>
        </authorList>
    </citation>
    <scope>NUCLEOTIDE SEQUENCE</scope>
    <source>
        <strain evidence="1">ZWRA178</strain>
    </source>
</reference>
<dbReference type="RefSeq" id="WP_064970211.1">
    <property type="nucleotide sequence ID" value="NZ_CP029760.1"/>
</dbReference>
<dbReference type="EMBL" id="JAOZYT010000019">
    <property type="protein sequence ID" value="MCW0523560.1"/>
    <property type="molecule type" value="Genomic_DNA"/>
</dbReference>
<organism evidence="1 2">
    <name type="scientific">Riemerella anatipestifer</name>
    <name type="common">Moraxella anatipestifer</name>
    <dbReference type="NCBI Taxonomy" id="34085"/>
    <lineage>
        <taxon>Bacteria</taxon>
        <taxon>Pseudomonadati</taxon>
        <taxon>Bacteroidota</taxon>
        <taxon>Flavobacteriia</taxon>
        <taxon>Flavobacteriales</taxon>
        <taxon>Weeksellaceae</taxon>
        <taxon>Riemerella</taxon>
    </lineage>
</organism>
<comment type="caution">
    <text evidence="1">The sequence shown here is derived from an EMBL/GenBank/DDBJ whole genome shotgun (WGS) entry which is preliminary data.</text>
</comment>
<dbReference type="Proteomes" id="UP001207440">
    <property type="component" value="Unassembled WGS sequence"/>
</dbReference>
<sequence>MAKKITKKAINIMKIDVVSEKLEILENRLMMRMTRGNKASMFFHIKNLKENLEELKRGL</sequence>
<gene>
    <name evidence="1" type="ORF">OKE68_04415</name>
</gene>
<evidence type="ECO:0000313" key="2">
    <source>
        <dbReference type="Proteomes" id="UP001207440"/>
    </source>
</evidence>
<protein>
    <submittedName>
        <fullName evidence="1">Uncharacterized protein</fullName>
    </submittedName>
</protein>